<evidence type="ECO:0000313" key="3">
    <source>
        <dbReference type="Proteomes" id="UP000000517"/>
    </source>
</evidence>
<feature type="compositionally biased region" description="Acidic residues" evidence="1">
    <location>
        <begin position="257"/>
        <end position="268"/>
    </location>
</feature>
<accession>D9S9M8</accession>
<feature type="compositionally biased region" description="Acidic residues" evidence="1">
    <location>
        <begin position="396"/>
        <end position="410"/>
    </location>
</feature>
<name>D9S9M8_FIBSS</name>
<evidence type="ECO:0000313" key="2">
    <source>
        <dbReference type="EMBL" id="ADL25586.1"/>
    </source>
</evidence>
<organism evidence="2 3">
    <name type="scientific">Fibrobacter succinogenes (strain ATCC 19169 / S85)</name>
    <dbReference type="NCBI Taxonomy" id="59374"/>
    <lineage>
        <taxon>Bacteria</taxon>
        <taxon>Pseudomonadati</taxon>
        <taxon>Fibrobacterota</taxon>
        <taxon>Fibrobacteria</taxon>
        <taxon>Fibrobacterales</taxon>
        <taxon>Fibrobacteraceae</taxon>
        <taxon>Fibrobacter</taxon>
    </lineage>
</organism>
<keyword evidence="2" id="KW-0449">Lipoprotein</keyword>
<dbReference type="PATRIC" id="fig|59374.8.peg.1141"/>
<proteinExistence type="predicted"/>
<sequence length="434" mass="46486">MGNRKNKRVGKIMDRKKLIPLFLTSVMTAFWACGEGDIVGVDDKDETALKKIQEKIDSTKKDYDKNVDEFLEPFIKYCNSKEGHKAGCDADDIMKISSSSKKSENKSSSSSKTSNSSSSTSANSSSSKGGTTSSSSVKGSSSSSTAKSASSSSVSSSSSKPLPVSGKCILDRPEKVYIGDIVTWSYLPDEGSQQTGNFIWEVSNEVEKGLVEGKLSGNGTPSIKVKYSTVGQKFGPDLTFAGKEIRCDDDFRVYQVEVEESSSSEEESSSSSEPESSSSSKAVVKGYCAVSKRVIPAGESVEWSIVDADGNVLEGTHNWMALGDASAELIDGQKKGSGSTTITVKYTQPGDITGDRAPMATWGTQTVTCEYNELDENDMDPLLRVEALPESSSSEEPPEEDSSSSSEESEEKSSSSKKATSCEEDDTLPECQTY</sequence>
<feature type="region of interest" description="Disordered" evidence="1">
    <location>
        <begin position="257"/>
        <end position="278"/>
    </location>
</feature>
<dbReference type="STRING" id="59374.FSU_1180"/>
<feature type="region of interest" description="Disordered" evidence="1">
    <location>
        <begin position="374"/>
        <end position="434"/>
    </location>
</feature>
<feature type="compositionally biased region" description="Low complexity" evidence="1">
    <location>
        <begin position="269"/>
        <end position="278"/>
    </location>
</feature>
<reference evidence="3" key="1">
    <citation type="submission" date="2010-08" db="EMBL/GenBank/DDBJ databases">
        <title>Complete sequence of Fibrobacter succinogenes subsp. succinogenes S85.</title>
        <authorList>
            <person name="Durkin A.S."/>
            <person name="Nelson K.E."/>
            <person name="Morrison M."/>
            <person name="Forsberg C.W."/>
            <person name="Wilson D.B."/>
            <person name="Russell J.B."/>
            <person name="Cann I.K.O."/>
            <person name="Mackie R.I."/>
            <person name="White B.A."/>
        </authorList>
    </citation>
    <scope>NUCLEOTIDE SEQUENCE [LARGE SCALE GENOMIC DNA]</scope>
    <source>
        <strain evidence="3">ATCC 19169 / S85</strain>
    </source>
</reference>
<dbReference type="KEGG" id="fsc:FSU_1180"/>
<dbReference type="HOGENOM" id="CLU_631276_0_0_0"/>
<feature type="region of interest" description="Disordered" evidence="1">
    <location>
        <begin position="98"/>
        <end position="166"/>
    </location>
</feature>
<dbReference type="Proteomes" id="UP000000517">
    <property type="component" value="Chromosome"/>
</dbReference>
<protein>
    <submittedName>
        <fullName evidence="2">Putative lipoprotein</fullName>
    </submittedName>
</protein>
<dbReference type="EMBL" id="CP002158">
    <property type="protein sequence ID" value="ADL25586.1"/>
    <property type="molecule type" value="Genomic_DNA"/>
</dbReference>
<dbReference type="AlphaFoldDB" id="D9S9M8"/>
<gene>
    <name evidence="2" type="ordered locus">FSU_1180</name>
</gene>
<feature type="compositionally biased region" description="Low complexity" evidence="1">
    <location>
        <begin position="106"/>
        <end position="160"/>
    </location>
</feature>
<evidence type="ECO:0000256" key="1">
    <source>
        <dbReference type="SAM" id="MobiDB-lite"/>
    </source>
</evidence>